<keyword evidence="4 8" id="KW-0812">Transmembrane</keyword>
<gene>
    <name evidence="9" type="primary">ga14902</name>
    <name evidence="9" type="ORF">PR202_ga14902</name>
</gene>
<organism evidence="9 10">
    <name type="scientific">Eleusine coracana subsp. coracana</name>
    <dbReference type="NCBI Taxonomy" id="191504"/>
    <lineage>
        <taxon>Eukaryota</taxon>
        <taxon>Viridiplantae</taxon>
        <taxon>Streptophyta</taxon>
        <taxon>Embryophyta</taxon>
        <taxon>Tracheophyta</taxon>
        <taxon>Spermatophyta</taxon>
        <taxon>Magnoliopsida</taxon>
        <taxon>Liliopsida</taxon>
        <taxon>Poales</taxon>
        <taxon>Poaceae</taxon>
        <taxon>PACMAD clade</taxon>
        <taxon>Chloridoideae</taxon>
        <taxon>Cynodonteae</taxon>
        <taxon>Eleusininae</taxon>
        <taxon>Eleusine</taxon>
    </lineage>
</organism>
<keyword evidence="5 8" id="KW-1133">Transmembrane helix</keyword>
<evidence type="ECO:0000256" key="5">
    <source>
        <dbReference type="ARBA" id="ARBA00022989"/>
    </source>
</evidence>
<keyword evidence="10" id="KW-1185">Reference proteome</keyword>
<dbReference type="PANTHER" id="PTHR32044:SF77">
    <property type="entry name" value="GLUCOMANNAN 4-BETA-MANNOSYLTRANSFERASE 9"/>
    <property type="match status" value="1"/>
</dbReference>
<dbReference type="GO" id="GO:0051753">
    <property type="term" value="F:mannan synthase activity"/>
    <property type="evidence" value="ECO:0007669"/>
    <property type="project" value="TreeGrafter"/>
</dbReference>
<dbReference type="AlphaFoldDB" id="A0AAV5CIV5"/>
<evidence type="ECO:0000256" key="1">
    <source>
        <dbReference type="ARBA" id="ARBA00004394"/>
    </source>
</evidence>
<evidence type="ECO:0008006" key="11">
    <source>
        <dbReference type="Google" id="ProtNLM"/>
    </source>
</evidence>
<evidence type="ECO:0000256" key="6">
    <source>
        <dbReference type="ARBA" id="ARBA00023034"/>
    </source>
</evidence>
<sequence length="145" mass="16285">MPALALDHARLHSPLTSPPWNLGGERETGVRAMAGVGLPEWGTTMPGAQFAAVWQQVRAPVVAPLLRLSVALCLVMTVMLFAEKVYMAVVVLAVRLLRRRPERMYRWEPMRDDLESGGGEHPMVLVQIPMYNEREVSLIKLHVDY</sequence>
<keyword evidence="2" id="KW-0328">Glycosyltransferase</keyword>
<dbReference type="GO" id="GO:0000139">
    <property type="term" value="C:Golgi membrane"/>
    <property type="evidence" value="ECO:0007669"/>
    <property type="project" value="UniProtKB-SubCell"/>
</dbReference>
<keyword evidence="6" id="KW-0333">Golgi apparatus</keyword>
<dbReference type="PANTHER" id="PTHR32044">
    <property type="entry name" value="GLUCOMANNAN 4-BETA-MANNOSYLTRANSFERASE 9"/>
    <property type="match status" value="1"/>
</dbReference>
<evidence type="ECO:0000313" key="10">
    <source>
        <dbReference type="Proteomes" id="UP001054889"/>
    </source>
</evidence>
<keyword evidence="3" id="KW-0808">Transferase</keyword>
<comment type="subcellular location">
    <subcellularLocation>
        <location evidence="1">Golgi apparatus membrane</location>
    </subcellularLocation>
</comment>
<dbReference type="Proteomes" id="UP001054889">
    <property type="component" value="Unassembled WGS sequence"/>
</dbReference>
<name>A0AAV5CIV5_ELECO</name>
<protein>
    <recommendedName>
        <fullName evidence="11">Glycosyltransferase 2-like domain-containing protein</fullName>
    </recommendedName>
</protein>
<evidence type="ECO:0000256" key="3">
    <source>
        <dbReference type="ARBA" id="ARBA00022679"/>
    </source>
</evidence>
<evidence type="ECO:0000256" key="7">
    <source>
        <dbReference type="ARBA" id="ARBA00023136"/>
    </source>
</evidence>
<dbReference type="EMBL" id="BQKI01000007">
    <property type="protein sequence ID" value="GJM97937.1"/>
    <property type="molecule type" value="Genomic_DNA"/>
</dbReference>
<evidence type="ECO:0000256" key="8">
    <source>
        <dbReference type="SAM" id="Phobius"/>
    </source>
</evidence>
<comment type="caution">
    <text evidence="9">The sequence shown here is derived from an EMBL/GenBank/DDBJ whole genome shotgun (WGS) entry which is preliminary data.</text>
</comment>
<evidence type="ECO:0000256" key="2">
    <source>
        <dbReference type="ARBA" id="ARBA00022676"/>
    </source>
</evidence>
<accession>A0AAV5CIV5</accession>
<reference evidence="9" key="2">
    <citation type="submission" date="2021-12" db="EMBL/GenBank/DDBJ databases">
        <title>Resequencing data analysis of finger millet.</title>
        <authorList>
            <person name="Hatakeyama M."/>
            <person name="Aluri S."/>
            <person name="Balachadran M.T."/>
            <person name="Sivarajan S.R."/>
            <person name="Poveda L."/>
            <person name="Shimizu-Inatsugi R."/>
            <person name="Schlapbach R."/>
            <person name="Sreeman S.M."/>
            <person name="Shimizu K.K."/>
        </authorList>
    </citation>
    <scope>NUCLEOTIDE SEQUENCE</scope>
</reference>
<evidence type="ECO:0000313" key="9">
    <source>
        <dbReference type="EMBL" id="GJM97937.1"/>
    </source>
</evidence>
<evidence type="ECO:0000256" key="4">
    <source>
        <dbReference type="ARBA" id="ARBA00022692"/>
    </source>
</evidence>
<reference evidence="9" key="1">
    <citation type="journal article" date="2018" name="DNA Res.">
        <title>Multiple hybrid de novo genome assembly of finger millet, an orphan allotetraploid crop.</title>
        <authorList>
            <person name="Hatakeyama M."/>
            <person name="Aluri S."/>
            <person name="Balachadran M.T."/>
            <person name="Sivarajan S.R."/>
            <person name="Patrignani A."/>
            <person name="Gruter S."/>
            <person name="Poveda L."/>
            <person name="Shimizu-Inatsugi R."/>
            <person name="Baeten J."/>
            <person name="Francoijs K.J."/>
            <person name="Nataraja K.N."/>
            <person name="Reddy Y.A.N."/>
            <person name="Phadnis S."/>
            <person name="Ravikumar R.L."/>
            <person name="Schlapbach R."/>
            <person name="Sreeman S.M."/>
            <person name="Shimizu K.K."/>
        </authorList>
    </citation>
    <scope>NUCLEOTIDE SEQUENCE</scope>
</reference>
<proteinExistence type="predicted"/>
<feature type="transmembrane region" description="Helical" evidence="8">
    <location>
        <begin position="68"/>
        <end position="97"/>
    </location>
</feature>
<keyword evidence="7 8" id="KW-0472">Membrane</keyword>